<dbReference type="Gene3D" id="3.30.700.10">
    <property type="entry name" value="Glycoprotein, Type 4 Pilin"/>
    <property type="match status" value="1"/>
</dbReference>
<dbReference type="InterPro" id="IPR045584">
    <property type="entry name" value="Pilin-like"/>
</dbReference>
<dbReference type="GO" id="GO:0016020">
    <property type="term" value="C:membrane"/>
    <property type="evidence" value="ECO:0007669"/>
    <property type="project" value="UniProtKB-SubCell"/>
</dbReference>
<protein>
    <submittedName>
        <fullName evidence="6">Type II secretion system protein</fullName>
    </submittedName>
</protein>
<dbReference type="Pfam" id="PF07963">
    <property type="entry name" value="N_methyl"/>
    <property type="match status" value="1"/>
</dbReference>
<comment type="caution">
    <text evidence="6">The sequence shown here is derived from an EMBL/GenBank/DDBJ whole genome shotgun (WGS) entry which is preliminary data.</text>
</comment>
<evidence type="ECO:0000256" key="5">
    <source>
        <dbReference type="ARBA" id="ARBA00023136"/>
    </source>
</evidence>
<gene>
    <name evidence="6" type="ORF">DW099_09300</name>
</gene>
<evidence type="ECO:0000256" key="3">
    <source>
        <dbReference type="ARBA" id="ARBA00022692"/>
    </source>
</evidence>
<reference evidence="6 7" key="1">
    <citation type="submission" date="2018-08" db="EMBL/GenBank/DDBJ databases">
        <title>A genome reference for cultivated species of the human gut microbiota.</title>
        <authorList>
            <person name="Zou Y."/>
            <person name="Xue W."/>
            <person name="Luo G."/>
        </authorList>
    </citation>
    <scope>NUCLEOTIDE SEQUENCE [LARGE SCALE GENOMIC DNA]</scope>
    <source>
        <strain evidence="6 7">AM07-24</strain>
    </source>
</reference>
<evidence type="ECO:0000313" key="6">
    <source>
        <dbReference type="EMBL" id="RHJ88565.1"/>
    </source>
</evidence>
<keyword evidence="4" id="KW-1133">Transmembrane helix</keyword>
<keyword evidence="3" id="KW-0812">Transmembrane</keyword>
<dbReference type="AlphaFoldDB" id="A0A415E4W3"/>
<comment type="subcellular location">
    <subcellularLocation>
        <location evidence="1">Membrane</location>
        <topology evidence="1">Single-pass membrane protein</topology>
    </subcellularLocation>
</comment>
<keyword evidence="7" id="KW-1185">Reference proteome</keyword>
<dbReference type="EMBL" id="QRMS01000002">
    <property type="protein sequence ID" value="RHJ88565.1"/>
    <property type="molecule type" value="Genomic_DNA"/>
</dbReference>
<dbReference type="SUPFAM" id="SSF54523">
    <property type="entry name" value="Pili subunits"/>
    <property type="match status" value="1"/>
</dbReference>
<dbReference type="NCBIfam" id="TIGR02532">
    <property type="entry name" value="IV_pilin_GFxxxE"/>
    <property type="match status" value="1"/>
</dbReference>
<dbReference type="PANTHER" id="PTHR30093:SF44">
    <property type="entry name" value="TYPE II SECRETION SYSTEM CORE PROTEIN G"/>
    <property type="match status" value="1"/>
</dbReference>
<name>A0A415E4W3_9FIRM</name>
<keyword evidence="2" id="KW-0488">Methylation</keyword>
<evidence type="ECO:0000256" key="2">
    <source>
        <dbReference type="ARBA" id="ARBA00022481"/>
    </source>
</evidence>
<evidence type="ECO:0000313" key="7">
    <source>
        <dbReference type="Proteomes" id="UP000284841"/>
    </source>
</evidence>
<organism evidence="6 7">
    <name type="scientific">Emergencia timonensis</name>
    <dbReference type="NCBI Taxonomy" id="1776384"/>
    <lineage>
        <taxon>Bacteria</taxon>
        <taxon>Bacillati</taxon>
        <taxon>Bacillota</taxon>
        <taxon>Clostridia</taxon>
        <taxon>Peptostreptococcales</taxon>
        <taxon>Anaerovoracaceae</taxon>
        <taxon>Emergencia</taxon>
    </lineage>
</organism>
<dbReference type="PANTHER" id="PTHR30093">
    <property type="entry name" value="GENERAL SECRETION PATHWAY PROTEIN G"/>
    <property type="match status" value="1"/>
</dbReference>
<dbReference type="OrthoDB" id="2085823at2"/>
<evidence type="ECO:0000256" key="1">
    <source>
        <dbReference type="ARBA" id="ARBA00004167"/>
    </source>
</evidence>
<accession>A0A415E4W3</accession>
<dbReference type="Proteomes" id="UP000284841">
    <property type="component" value="Unassembled WGS sequence"/>
</dbReference>
<evidence type="ECO:0000256" key="4">
    <source>
        <dbReference type="ARBA" id="ARBA00022989"/>
    </source>
</evidence>
<dbReference type="InterPro" id="IPR012902">
    <property type="entry name" value="N_methyl_site"/>
</dbReference>
<dbReference type="RefSeq" id="WP_118335246.1">
    <property type="nucleotide sequence ID" value="NZ_AP025567.1"/>
</dbReference>
<dbReference type="STRING" id="1776384.GCA_900086585_04218"/>
<keyword evidence="5" id="KW-0472">Membrane</keyword>
<sequence length="312" mass="35059">MKRNNSGFTLAELLVAVALIGILVSVSLVIFTGRTAEAKETVCKNNKASMQHGTVIVSMTEHVDWETEYGTGGLNSAASEKIISYLLDEGYIEEFRCPSGGTIYAAKVESDMVTFKCTYHDDGMEPGAENTNNKAAKDLADSVSKYMENDYTGHKSNDFILNEYTKSETSKNYIVPGKTNGILTDSVIETILEKMIEHGYLKENDKEKYRKTLQDYRDTTFYLVPYVVSSAKEQNKVITYYTTKEQYDKYFGADAAAGHKHGVTSLICYNGQWYFDIAHKLNSTYTPSNFYQKDSIQDYLDSLVKSNILLPL</sequence>
<proteinExistence type="predicted"/>